<protein>
    <submittedName>
        <fullName evidence="2">Uncharacterized protein</fullName>
    </submittedName>
</protein>
<dbReference type="EMBL" id="AP022642">
    <property type="protein sequence ID" value="BCA28224.1"/>
    <property type="molecule type" value="Genomic_DNA"/>
</dbReference>
<proteinExistence type="predicted"/>
<keyword evidence="1" id="KW-0732">Signal</keyword>
<gene>
    <name evidence="2" type="ORF">PtoMrB4_22010</name>
</gene>
<sequence length="145" mass="16444">MIRDFTRQALAWLLAMACIPFAGAADHPDPSYFVGRYWVVGRLPDSGTPYSGDLKVYLHEGEMALYWEVGDEVWTGRATFVESELVDTATQLRITVERGGHPYEGTLLWRNDLDNYPRVSGYIYDPKVDTDKPGLEAWFPNPESP</sequence>
<evidence type="ECO:0000313" key="2">
    <source>
        <dbReference type="EMBL" id="BCA28224.1"/>
    </source>
</evidence>
<evidence type="ECO:0000313" key="3">
    <source>
        <dbReference type="Proteomes" id="UP000501237"/>
    </source>
</evidence>
<feature type="chain" id="PRO_5025672169" evidence="1">
    <location>
        <begin position="25"/>
        <end position="145"/>
    </location>
</feature>
<organism evidence="2 3">
    <name type="scientific">Metapseudomonas otitidis</name>
    <dbReference type="NCBI Taxonomy" id="319939"/>
    <lineage>
        <taxon>Bacteria</taxon>
        <taxon>Pseudomonadati</taxon>
        <taxon>Pseudomonadota</taxon>
        <taxon>Gammaproteobacteria</taxon>
        <taxon>Pseudomonadales</taxon>
        <taxon>Pseudomonadaceae</taxon>
        <taxon>Metapseudomonas</taxon>
    </lineage>
</organism>
<name>A0A679GQA1_9GAMM</name>
<reference evidence="2 3" key="1">
    <citation type="journal article" date="2020" name="Microbiol. Resour. Announc.">
        <title>Complete genome sequence of Pseudomonas otitidis strain MrB4, isolated from Lake Biwa in Japan.</title>
        <authorList>
            <person name="Miyazaki K."/>
            <person name="Hase E."/>
            <person name="Maruya T."/>
        </authorList>
    </citation>
    <scope>NUCLEOTIDE SEQUENCE [LARGE SCALE GENOMIC DNA]</scope>
    <source>
        <strain evidence="2 3">MrB4</strain>
    </source>
</reference>
<dbReference type="RefSeq" id="WP_172433269.1">
    <property type="nucleotide sequence ID" value="NZ_AP022642.1"/>
</dbReference>
<accession>A0A679GQA1</accession>
<dbReference type="Proteomes" id="UP000501237">
    <property type="component" value="Chromosome"/>
</dbReference>
<dbReference type="AlphaFoldDB" id="A0A679GQA1"/>
<dbReference type="GeneID" id="57397421"/>
<feature type="signal peptide" evidence="1">
    <location>
        <begin position="1"/>
        <end position="24"/>
    </location>
</feature>
<evidence type="ECO:0000256" key="1">
    <source>
        <dbReference type="SAM" id="SignalP"/>
    </source>
</evidence>
<dbReference type="KEGG" id="poj:PtoMrB4_22010"/>
<dbReference type="PROSITE" id="PS51257">
    <property type="entry name" value="PROKAR_LIPOPROTEIN"/>
    <property type="match status" value="1"/>
</dbReference>